<dbReference type="InterPro" id="IPR028098">
    <property type="entry name" value="Glyco_trans_4-like_N"/>
</dbReference>
<protein>
    <recommendedName>
        <fullName evidence="5">Glycosyl transferase family 1 domain-containing protein</fullName>
    </recommendedName>
</protein>
<dbReference type="SUPFAM" id="SSF53756">
    <property type="entry name" value="UDP-Glycosyltransferase/glycogen phosphorylase"/>
    <property type="match status" value="1"/>
</dbReference>
<evidence type="ECO:0000259" key="2">
    <source>
        <dbReference type="Pfam" id="PF13439"/>
    </source>
</evidence>
<sequence>MKILEINLARSWRGGERQTLYTAVALADMGHEVTVATRTDSQLAMHCELKGIPVKDFSGAASLAAWLAANGSKFDILHCQGSKELTWCVITKSFHRRPVVLSRRVNFAPKGGLTKWKYDHASAIVGVSEAIRQTLNRFGVKNVSVIPSAFLPAEPDQARITELREQFAPGGKKIVATAAALTIEKDPATMVRAIAGLRKKRDDFVFIHFGDGPMKEEIRQLVRKEGLETTYLLPGHTHDPETIYPAFDVYVMSSVEEGLGSSVLDAFYNRVPVVSTAAGGLANLLDEGRGLLCEVADAACLANNINAILSSPELFETMTAEAKEYLFLHHSISTCAAQYETLFHSLLATT</sequence>
<reference evidence="3 4" key="1">
    <citation type="submission" date="2014-11" db="EMBL/GenBank/DDBJ databases">
        <title>Genome sequence of Flavihumibacter solisilvae 3-3.</title>
        <authorList>
            <person name="Zhou G."/>
            <person name="Li M."/>
            <person name="Wang G."/>
        </authorList>
    </citation>
    <scope>NUCLEOTIDE SEQUENCE [LARGE SCALE GENOMIC DNA]</scope>
    <source>
        <strain evidence="3 4">3-3</strain>
    </source>
</reference>
<dbReference type="AlphaFoldDB" id="A0A0C1L4X0"/>
<evidence type="ECO:0008006" key="5">
    <source>
        <dbReference type="Google" id="ProtNLM"/>
    </source>
</evidence>
<proteinExistence type="predicted"/>
<comment type="caution">
    <text evidence="3">The sequence shown here is derived from an EMBL/GenBank/DDBJ whole genome shotgun (WGS) entry which is preliminary data.</text>
</comment>
<dbReference type="STRING" id="1349421.OI18_07535"/>
<dbReference type="Gene3D" id="3.40.50.2000">
    <property type="entry name" value="Glycogen Phosphorylase B"/>
    <property type="match status" value="2"/>
</dbReference>
<dbReference type="RefSeq" id="WP_039138608.1">
    <property type="nucleotide sequence ID" value="NZ_JSVC01000008.1"/>
</dbReference>
<evidence type="ECO:0000259" key="1">
    <source>
        <dbReference type="Pfam" id="PF00534"/>
    </source>
</evidence>
<dbReference type="GO" id="GO:0016757">
    <property type="term" value="F:glycosyltransferase activity"/>
    <property type="evidence" value="ECO:0007669"/>
    <property type="project" value="InterPro"/>
</dbReference>
<dbReference type="Pfam" id="PF13439">
    <property type="entry name" value="Glyco_transf_4"/>
    <property type="match status" value="1"/>
</dbReference>
<dbReference type="Pfam" id="PF00534">
    <property type="entry name" value="Glycos_transf_1"/>
    <property type="match status" value="1"/>
</dbReference>
<feature type="domain" description="Glycosyltransferase subfamily 4-like N-terminal" evidence="2">
    <location>
        <begin position="13"/>
        <end position="147"/>
    </location>
</feature>
<dbReference type="EMBL" id="JSVC01000008">
    <property type="protein sequence ID" value="KIC95157.1"/>
    <property type="molecule type" value="Genomic_DNA"/>
</dbReference>
<name>A0A0C1L4X0_9BACT</name>
<dbReference type="PANTHER" id="PTHR12526:SF637">
    <property type="entry name" value="GLYCOSYLTRANSFERASE EPSF-RELATED"/>
    <property type="match status" value="1"/>
</dbReference>
<evidence type="ECO:0000313" key="3">
    <source>
        <dbReference type="EMBL" id="KIC95157.1"/>
    </source>
</evidence>
<dbReference type="PANTHER" id="PTHR12526">
    <property type="entry name" value="GLYCOSYLTRANSFERASE"/>
    <property type="match status" value="1"/>
</dbReference>
<dbReference type="OrthoDB" id="9811239at2"/>
<dbReference type="InterPro" id="IPR001296">
    <property type="entry name" value="Glyco_trans_1"/>
</dbReference>
<accession>A0A0C1L4X0</accession>
<feature type="domain" description="Glycosyl transferase family 1" evidence="1">
    <location>
        <begin position="164"/>
        <end position="324"/>
    </location>
</feature>
<evidence type="ECO:0000313" key="4">
    <source>
        <dbReference type="Proteomes" id="UP000031408"/>
    </source>
</evidence>
<dbReference type="Proteomes" id="UP000031408">
    <property type="component" value="Unassembled WGS sequence"/>
</dbReference>
<dbReference type="CDD" id="cd03811">
    <property type="entry name" value="GT4_GT28_WabH-like"/>
    <property type="match status" value="1"/>
</dbReference>
<keyword evidence="4" id="KW-1185">Reference proteome</keyword>
<organism evidence="3 4">
    <name type="scientific">Flavihumibacter solisilvae</name>
    <dbReference type="NCBI Taxonomy" id="1349421"/>
    <lineage>
        <taxon>Bacteria</taxon>
        <taxon>Pseudomonadati</taxon>
        <taxon>Bacteroidota</taxon>
        <taxon>Chitinophagia</taxon>
        <taxon>Chitinophagales</taxon>
        <taxon>Chitinophagaceae</taxon>
        <taxon>Flavihumibacter</taxon>
    </lineage>
</organism>
<gene>
    <name evidence="3" type="ORF">OI18_07535</name>
</gene>